<feature type="transmembrane region" description="Helical" evidence="2">
    <location>
        <begin position="133"/>
        <end position="156"/>
    </location>
</feature>
<keyword evidence="2" id="KW-1133">Transmembrane helix</keyword>
<comment type="caution">
    <text evidence="4">The sequence shown here is derived from an EMBL/GenBank/DDBJ whole genome shotgun (WGS) entry which is preliminary data.</text>
</comment>
<name>A0A2G1QGL0_9HYPH</name>
<gene>
    <name evidence="4" type="ORF">CSC94_23200</name>
</gene>
<dbReference type="Proteomes" id="UP000221168">
    <property type="component" value="Unassembled WGS sequence"/>
</dbReference>
<protein>
    <recommendedName>
        <fullName evidence="3">Polysaccharide biosynthesis protein CapD-like domain-containing protein</fullName>
    </recommendedName>
</protein>
<dbReference type="InterPro" id="IPR051203">
    <property type="entry name" value="Polysaccharide_Synthase-Rel"/>
</dbReference>
<dbReference type="InterPro" id="IPR003869">
    <property type="entry name" value="Polysac_CapD-like"/>
</dbReference>
<keyword evidence="2" id="KW-0812">Transmembrane</keyword>
<dbReference type="PANTHER" id="PTHR43318:SF1">
    <property type="entry name" value="POLYSACCHARIDE BIOSYNTHESIS PROTEIN EPSC-RELATED"/>
    <property type="match status" value="1"/>
</dbReference>
<evidence type="ECO:0000256" key="1">
    <source>
        <dbReference type="ARBA" id="ARBA00007430"/>
    </source>
</evidence>
<feature type="domain" description="Polysaccharide biosynthesis protein CapD-like" evidence="3">
    <location>
        <begin position="324"/>
        <end position="612"/>
    </location>
</feature>
<accession>A0A2G1QGL0</accession>
<feature type="transmembrane region" description="Helical" evidence="2">
    <location>
        <begin position="77"/>
        <end position="94"/>
    </location>
</feature>
<evidence type="ECO:0000313" key="4">
    <source>
        <dbReference type="EMBL" id="PHP64662.1"/>
    </source>
</evidence>
<organism evidence="4 5">
    <name type="scientific">Zhengella mangrovi</name>
    <dbReference type="NCBI Taxonomy" id="1982044"/>
    <lineage>
        <taxon>Bacteria</taxon>
        <taxon>Pseudomonadati</taxon>
        <taxon>Pseudomonadota</taxon>
        <taxon>Alphaproteobacteria</taxon>
        <taxon>Hyphomicrobiales</taxon>
        <taxon>Notoacmeibacteraceae</taxon>
        <taxon>Zhengella</taxon>
    </lineage>
</organism>
<dbReference type="EMBL" id="PDVP01000028">
    <property type="protein sequence ID" value="PHP64662.1"/>
    <property type="molecule type" value="Genomic_DNA"/>
</dbReference>
<keyword evidence="5" id="KW-1185">Reference proteome</keyword>
<reference evidence="4 5" key="1">
    <citation type="submission" date="2017-10" db="EMBL/GenBank/DDBJ databases">
        <title>Sedimentibacterium mangrovi gen. nov., sp. nov., a novel member of family Phyllobacteriacea isolated from mangrove sediment.</title>
        <authorList>
            <person name="Liao H."/>
            <person name="Tian Y."/>
        </authorList>
    </citation>
    <scope>NUCLEOTIDE SEQUENCE [LARGE SCALE GENOMIC DNA]</scope>
    <source>
        <strain evidence="4 5">X9-2-2</strain>
    </source>
</reference>
<dbReference type="AlphaFoldDB" id="A0A2G1QGL0"/>
<dbReference type="SUPFAM" id="SSF51735">
    <property type="entry name" value="NAD(P)-binding Rossmann-fold domains"/>
    <property type="match status" value="1"/>
</dbReference>
<sequence length="670" mass="74061">MRGVFRKRSDQRAWAFRAIASGPFRRSDFAMKIDGRLLRFAALVHDTLVLATAFLSANLVVYGVDQLQWVPGIREKTLAYVLIGALALFVMRVNRGIWRYASIPDMVAIVKATTIAVAVFTIGNFMLSRAENVSRLAIVLIWIFTVFGLGAGRMLYRFFKETQFFPQLRDNHGVADYYLLYPFSDTTEHYVRMVRRLGSIGFQLAGIIDSRPGFVRHGMLSLQVLGTPNQISEIVHQRDARGISIKGLIVTDPAASGAELTELLEACNDAGIGISRLPDLTDFPKAGETNLISPKPVRLQDLLGRPQVTVQNPEISAFLEGNTVLVTGAGGSIGSELCRQIAEFKPSRLLLLESSERNLYEIMQEFCETHPELNVEGVIADVRDQSRVEDVMNRTSPDVVFHAAALKHVPMVEDNPVEAVKTNFIGTANLADSAVAVGAKAFILISTDKAVNPSSIMGATKRAAELYCQALDLDDAPISFGIVRFGNVLGSAGSVVPLFQKQIAQGGPVTVTDPDMTRYFMTIPEAVHLILQATSRGTNSIGHPIDDRGTVLVLNMGQPIKIADLARRLIQLAGFRPDKDIKIKFTGRRPGEKLTEELISTLDDHIVDTRDSFIVARTRTVERRKIVRWLSDMKIACQREDRESALTLLKEIVPSYQPWVSVDDDIEEIS</sequence>
<proteinExistence type="inferred from homology"/>
<feature type="transmembrane region" description="Helical" evidence="2">
    <location>
        <begin position="37"/>
        <end position="57"/>
    </location>
</feature>
<dbReference type="Pfam" id="PF02719">
    <property type="entry name" value="Polysacc_synt_2"/>
    <property type="match status" value="1"/>
</dbReference>
<dbReference type="Gene3D" id="3.40.50.720">
    <property type="entry name" value="NAD(P)-binding Rossmann-like Domain"/>
    <property type="match status" value="2"/>
</dbReference>
<dbReference type="CDD" id="cd05237">
    <property type="entry name" value="UDP_invert_4-6DH_SDR_e"/>
    <property type="match status" value="1"/>
</dbReference>
<comment type="similarity">
    <text evidence="1">Belongs to the polysaccharide synthase family.</text>
</comment>
<evidence type="ECO:0000259" key="3">
    <source>
        <dbReference type="Pfam" id="PF02719"/>
    </source>
</evidence>
<keyword evidence="2" id="KW-0472">Membrane</keyword>
<dbReference type="InterPro" id="IPR036291">
    <property type="entry name" value="NAD(P)-bd_dom_sf"/>
</dbReference>
<evidence type="ECO:0000256" key="2">
    <source>
        <dbReference type="SAM" id="Phobius"/>
    </source>
</evidence>
<dbReference type="PANTHER" id="PTHR43318">
    <property type="entry name" value="UDP-N-ACETYLGLUCOSAMINE 4,6-DEHYDRATASE"/>
    <property type="match status" value="1"/>
</dbReference>
<evidence type="ECO:0000313" key="5">
    <source>
        <dbReference type="Proteomes" id="UP000221168"/>
    </source>
</evidence>
<feature type="transmembrane region" description="Helical" evidence="2">
    <location>
        <begin position="106"/>
        <end position="127"/>
    </location>
</feature>